<dbReference type="Proteomes" id="UP001219585">
    <property type="component" value="Chromosome"/>
</dbReference>
<evidence type="ECO:0000313" key="2">
    <source>
        <dbReference type="EMBL" id="WDV08572.1"/>
    </source>
</evidence>
<organism evidence="2 3">
    <name type="scientific">Lysinibacillus irui</name>
    <dbReference type="NCBI Taxonomy" id="2998077"/>
    <lineage>
        <taxon>Bacteria</taxon>
        <taxon>Bacillati</taxon>
        <taxon>Bacillota</taxon>
        <taxon>Bacilli</taxon>
        <taxon>Bacillales</taxon>
        <taxon>Bacillaceae</taxon>
        <taxon>Lysinibacillus</taxon>
    </lineage>
</organism>
<proteinExistence type="predicted"/>
<dbReference type="AlphaFoldDB" id="A0AAJ5RQ49"/>
<dbReference type="KEGG" id="liu:OU989_08855"/>
<sequence length="217" mass="24747">MKIAKLTLFYLVIIVLAITLSLAGVRLSISLGLFALIAMAMIYRHIHILYRTNNMEQVDKWVKNHRKEPIFAALYASAYGTKQEQLDAIDVIIHHYKQPAIKYNYLFIKAIMEDNLGAAKVAAAKIEKEPLTSYAQCYIAALEGRTADMRSDQLTQPWMQPAVEAVYAYTINDRAKFRQLADASIDQARGIQKYGLLHNFKHMEEEWVNEGIIPRAT</sequence>
<name>A0AAJ5RQ49_9BACI</name>
<protein>
    <submittedName>
        <fullName evidence="2">Uncharacterized protein</fullName>
    </submittedName>
</protein>
<keyword evidence="1" id="KW-0812">Transmembrane</keyword>
<accession>A0AAJ5RQ49</accession>
<evidence type="ECO:0000256" key="1">
    <source>
        <dbReference type="SAM" id="Phobius"/>
    </source>
</evidence>
<evidence type="ECO:0000313" key="3">
    <source>
        <dbReference type="Proteomes" id="UP001219585"/>
    </source>
</evidence>
<keyword evidence="1" id="KW-0472">Membrane</keyword>
<feature type="transmembrane region" description="Helical" evidence="1">
    <location>
        <begin position="7"/>
        <end position="25"/>
    </location>
</feature>
<reference evidence="2" key="1">
    <citation type="submission" date="2022-11" db="EMBL/GenBank/DDBJ databases">
        <title>Lysinibacillus irui.</title>
        <authorList>
            <person name="Akintayo S.O."/>
        </authorList>
    </citation>
    <scope>NUCLEOTIDE SEQUENCE</scope>
    <source>
        <strain evidence="2">IRB4-01</strain>
    </source>
</reference>
<dbReference type="RefSeq" id="WP_274796778.1">
    <property type="nucleotide sequence ID" value="NZ_CP113527.1"/>
</dbReference>
<dbReference type="EMBL" id="CP113527">
    <property type="protein sequence ID" value="WDV08572.1"/>
    <property type="molecule type" value="Genomic_DNA"/>
</dbReference>
<keyword evidence="1" id="KW-1133">Transmembrane helix</keyword>
<gene>
    <name evidence="2" type="ORF">OU989_08855</name>
</gene>